<organism evidence="1 2">
    <name type="scientific">Christiangramia fulva</name>
    <dbReference type="NCBI Taxonomy" id="2126553"/>
    <lineage>
        <taxon>Bacteria</taxon>
        <taxon>Pseudomonadati</taxon>
        <taxon>Bacteroidota</taxon>
        <taxon>Flavobacteriia</taxon>
        <taxon>Flavobacteriales</taxon>
        <taxon>Flavobacteriaceae</taxon>
        <taxon>Christiangramia</taxon>
    </lineage>
</organism>
<evidence type="ECO:0000313" key="1">
    <source>
        <dbReference type="EMBL" id="AVR45670.1"/>
    </source>
</evidence>
<accession>A0A2R3Z5Y0</accession>
<protein>
    <submittedName>
        <fullName evidence="1">Uncharacterized protein</fullName>
    </submittedName>
</protein>
<evidence type="ECO:0000313" key="2">
    <source>
        <dbReference type="Proteomes" id="UP000241507"/>
    </source>
</evidence>
<sequence>MNYKQLGEFVYIPKTDGKPLKDKKDIKFNYYLSSRVNGKKIDVDITTKLFDDEQIYIRKACYRVGIGEIEGCVKENLINHMKSLGMDDENIPSSLINVGITPHAVRCLTKNSYKKERVE</sequence>
<name>A0A2R3Z5Y0_9FLAO</name>
<dbReference type="KEGG" id="grs:C7S20_10595"/>
<dbReference type="OrthoDB" id="1445393at2"/>
<keyword evidence="2" id="KW-1185">Reference proteome</keyword>
<reference evidence="2" key="1">
    <citation type="submission" date="2018-03" db="EMBL/GenBank/DDBJ databases">
        <title>Gramella fulva sp. nov., isolated from a dry surface of tidal flat.</title>
        <authorList>
            <person name="Hwang S.H."/>
            <person name="Hwang W.M."/>
            <person name="Kang K."/>
            <person name="Ahn T.-Y."/>
        </authorList>
    </citation>
    <scope>NUCLEOTIDE SEQUENCE [LARGE SCALE GENOMIC DNA]</scope>
    <source>
        <strain evidence="2">SH35</strain>
    </source>
</reference>
<dbReference type="RefSeq" id="WP_107012447.1">
    <property type="nucleotide sequence ID" value="NZ_CP028136.1"/>
</dbReference>
<proteinExistence type="predicted"/>
<dbReference type="AlphaFoldDB" id="A0A2R3Z5Y0"/>
<gene>
    <name evidence="1" type="ORF">C7S20_10595</name>
</gene>
<dbReference type="EMBL" id="CP028136">
    <property type="protein sequence ID" value="AVR45670.1"/>
    <property type="molecule type" value="Genomic_DNA"/>
</dbReference>
<dbReference type="Proteomes" id="UP000241507">
    <property type="component" value="Chromosome"/>
</dbReference>